<evidence type="ECO:0008006" key="4">
    <source>
        <dbReference type="Google" id="ProtNLM"/>
    </source>
</evidence>
<feature type="signal peptide" evidence="1">
    <location>
        <begin position="1"/>
        <end position="26"/>
    </location>
</feature>
<gene>
    <name evidence="2" type="ORF">ACFOFO_20840</name>
</gene>
<name>A0ABV7F8Y7_9BURK</name>
<sequence>MKKLCCSYFWSHFAALICLTGCSVVAPVNPGDSDAQVISKLGRPTARYQDGGQQLLEYRHGPAGQQTYMARIGADGRLMSYEQVLTMQKFGTIRVGEATKADVLRSVGQPAEVSTLTLPQLEVWSYRYKENNVWNSMMHVHFDKSGIVRLLQNGPDPRYEEHDRSSDGGRR</sequence>
<dbReference type="Proteomes" id="UP001595530">
    <property type="component" value="Unassembled WGS sequence"/>
</dbReference>
<organism evidence="2 3">
    <name type="scientific">Undibacterium arcticum</name>
    <dbReference type="NCBI Taxonomy" id="1762892"/>
    <lineage>
        <taxon>Bacteria</taxon>
        <taxon>Pseudomonadati</taxon>
        <taxon>Pseudomonadota</taxon>
        <taxon>Betaproteobacteria</taxon>
        <taxon>Burkholderiales</taxon>
        <taxon>Oxalobacteraceae</taxon>
        <taxon>Undibacterium</taxon>
    </lineage>
</organism>
<evidence type="ECO:0000256" key="1">
    <source>
        <dbReference type="SAM" id="SignalP"/>
    </source>
</evidence>
<keyword evidence="3" id="KW-1185">Reference proteome</keyword>
<protein>
    <recommendedName>
        <fullName evidence="4">Lipoprotein SmpA/OmlA domain-containing protein</fullName>
    </recommendedName>
</protein>
<keyword evidence="1" id="KW-0732">Signal</keyword>
<evidence type="ECO:0000313" key="3">
    <source>
        <dbReference type="Proteomes" id="UP001595530"/>
    </source>
</evidence>
<proteinExistence type="predicted"/>
<comment type="caution">
    <text evidence="2">The sequence shown here is derived from an EMBL/GenBank/DDBJ whole genome shotgun (WGS) entry which is preliminary data.</text>
</comment>
<evidence type="ECO:0000313" key="2">
    <source>
        <dbReference type="EMBL" id="MFC3110380.1"/>
    </source>
</evidence>
<dbReference type="RefSeq" id="WP_390325332.1">
    <property type="nucleotide sequence ID" value="NZ_JBHRTP010000078.1"/>
</dbReference>
<dbReference type="EMBL" id="JBHRTP010000078">
    <property type="protein sequence ID" value="MFC3110380.1"/>
    <property type="molecule type" value="Genomic_DNA"/>
</dbReference>
<reference evidence="3" key="1">
    <citation type="journal article" date="2019" name="Int. J. Syst. Evol. Microbiol.">
        <title>The Global Catalogue of Microorganisms (GCM) 10K type strain sequencing project: providing services to taxonomists for standard genome sequencing and annotation.</title>
        <authorList>
            <consortium name="The Broad Institute Genomics Platform"/>
            <consortium name="The Broad Institute Genome Sequencing Center for Infectious Disease"/>
            <person name="Wu L."/>
            <person name="Ma J."/>
        </authorList>
    </citation>
    <scope>NUCLEOTIDE SEQUENCE [LARGE SCALE GENOMIC DNA]</scope>
    <source>
        <strain evidence="3">KCTC 42986</strain>
    </source>
</reference>
<feature type="chain" id="PRO_5047184648" description="Lipoprotein SmpA/OmlA domain-containing protein" evidence="1">
    <location>
        <begin position="27"/>
        <end position="171"/>
    </location>
</feature>
<accession>A0ABV7F8Y7</accession>